<dbReference type="SUPFAM" id="SSF48726">
    <property type="entry name" value="Immunoglobulin"/>
    <property type="match status" value="2"/>
</dbReference>
<dbReference type="InterPro" id="IPR007110">
    <property type="entry name" value="Ig-like_dom"/>
</dbReference>
<dbReference type="InterPro" id="IPR003599">
    <property type="entry name" value="Ig_sub"/>
</dbReference>
<dbReference type="AlphaFoldDB" id="A0AAQ4QBZ0"/>
<dbReference type="FunFam" id="2.60.40.10:FF:000284">
    <property type="entry name" value="interleukin-1 receptor accessory protein-like 1"/>
    <property type="match status" value="1"/>
</dbReference>
<keyword evidence="11" id="KW-0732">Signal</keyword>
<dbReference type="PROSITE" id="PS50104">
    <property type="entry name" value="TIR"/>
    <property type="match status" value="1"/>
</dbReference>
<evidence type="ECO:0000256" key="2">
    <source>
        <dbReference type="ARBA" id="ARBA00009752"/>
    </source>
</evidence>
<dbReference type="GO" id="GO:0016787">
    <property type="term" value="F:hydrolase activity"/>
    <property type="evidence" value="ECO:0007669"/>
    <property type="project" value="UniProtKB-KW"/>
</dbReference>
<dbReference type="GO" id="GO:0016020">
    <property type="term" value="C:membrane"/>
    <property type="evidence" value="ECO:0007669"/>
    <property type="project" value="UniProtKB-SubCell"/>
</dbReference>
<dbReference type="RefSeq" id="XP_040023226.1">
    <property type="nucleotide sequence ID" value="XM_040167292.1"/>
</dbReference>
<feature type="domain" description="TIR" evidence="12">
    <location>
        <begin position="402"/>
        <end position="548"/>
    </location>
</feature>
<evidence type="ECO:0000256" key="7">
    <source>
        <dbReference type="ARBA" id="ARBA00023157"/>
    </source>
</evidence>
<evidence type="ECO:0000256" key="8">
    <source>
        <dbReference type="ARBA" id="ARBA00023170"/>
    </source>
</evidence>
<keyword evidence="6" id="KW-0520">NAD</keyword>
<dbReference type="GeneTree" id="ENSGT01090000259985"/>
<dbReference type="Ensembl" id="ENSGACT00000066560.1">
    <property type="protein sequence ID" value="ENSGACP00000047823.1"/>
    <property type="gene ID" value="ENSGACG00000035900.1"/>
</dbReference>
<dbReference type="Gene3D" id="2.60.40.10">
    <property type="entry name" value="Immunoglobulins"/>
    <property type="match status" value="2"/>
</dbReference>
<dbReference type="InterPro" id="IPR000157">
    <property type="entry name" value="TIR_dom"/>
</dbReference>
<evidence type="ECO:0000256" key="10">
    <source>
        <dbReference type="ARBA" id="ARBA00023319"/>
    </source>
</evidence>
<proteinExistence type="inferred from homology"/>
<dbReference type="InterPro" id="IPR036179">
    <property type="entry name" value="Ig-like_dom_sf"/>
</dbReference>
<evidence type="ECO:0000256" key="1">
    <source>
        <dbReference type="ARBA" id="ARBA00004479"/>
    </source>
</evidence>
<evidence type="ECO:0000313" key="14">
    <source>
        <dbReference type="Ensembl" id="ENSGACP00000047823.1"/>
    </source>
</evidence>
<dbReference type="InterPro" id="IPR015621">
    <property type="entry name" value="IL-1_rcpt_fam"/>
</dbReference>
<dbReference type="KEGG" id="gat:120811687"/>
<comment type="subcellular location">
    <subcellularLocation>
        <location evidence="1">Membrane</location>
        <topology evidence="1">Single-pass type I membrane protein</topology>
    </subcellularLocation>
</comment>
<dbReference type="SMART" id="SM00409">
    <property type="entry name" value="IG"/>
    <property type="match status" value="3"/>
</dbReference>
<evidence type="ECO:0000256" key="5">
    <source>
        <dbReference type="ARBA" id="ARBA00022989"/>
    </source>
</evidence>
<reference evidence="14" key="3">
    <citation type="submission" date="2025-09" db="UniProtKB">
        <authorList>
            <consortium name="Ensembl"/>
        </authorList>
    </citation>
    <scope>IDENTIFICATION</scope>
</reference>
<dbReference type="PANTHER" id="PTHR11890">
    <property type="entry name" value="INTERLEUKIN-1 RECEPTOR FAMILY MEMBER"/>
    <property type="match status" value="1"/>
</dbReference>
<dbReference type="GeneID" id="120811687"/>
<dbReference type="Gene3D" id="3.40.50.10140">
    <property type="entry name" value="Toll/interleukin-1 receptor homology (TIR) domain"/>
    <property type="match status" value="1"/>
</dbReference>
<keyword evidence="10" id="KW-0393">Immunoglobulin domain</keyword>
<evidence type="ECO:0000259" key="13">
    <source>
        <dbReference type="PROSITE" id="PS50835"/>
    </source>
</evidence>
<keyword evidence="15" id="KW-1185">Reference proteome</keyword>
<evidence type="ECO:0000256" key="9">
    <source>
        <dbReference type="ARBA" id="ARBA00023180"/>
    </source>
</evidence>
<evidence type="ECO:0000313" key="15">
    <source>
        <dbReference type="Proteomes" id="UP000007635"/>
    </source>
</evidence>
<comment type="similarity">
    <text evidence="2">Belongs to the interleukin-1 receptor family.</text>
</comment>
<keyword evidence="3" id="KW-0812">Transmembrane</keyword>
<dbReference type="Pfam" id="PF01582">
    <property type="entry name" value="TIR"/>
    <property type="match status" value="1"/>
</dbReference>
<dbReference type="InterPro" id="IPR035897">
    <property type="entry name" value="Toll_tir_struct_dom_sf"/>
</dbReference>
<accession>A0AAQ4QBZ0</accession>
<keyword evidence="7" id="KW-1015">Disulfide bond</keyword>
<protein>
    <recommendedName>
        <fullName evidence="16">Interleukin 18 receptor accessory protein</fullName>
    </recommendedName>
</protein>
<dbReference type="InterPro" id="IPR013783">
    <property type="entry name" value="Ig-like_fold"/>
</dbReference>
<evidence type="ECO:0008006" key="16">
    <source>
        <dbReference type="Google" id="ProtNLM"/>
    </source>
</evidence>
<keyword evidence="4" id="KW-0378">Hydrolase</keyword>
<evidence type="ECO:0000256" key="4">
    <source>
        <dbReference type="ARBA" id="ARBA00022801"/>
    </source>
</evidence>
<dbReference type="GO" id="GO:0042008">
    <property type="term" value="F:interleukin-18 receptor activity"/>
    <property type="evidence" value="ECO:0007669"/>
    <property type="project" value="TreeGrafter"/>
</dbReference>
<dbReference type="SUPFAM" id="SSF52200">
    <property type="entry name" value="Toll/Interleukin receptor TIR domain"/>
    <property type="match status" value="1"/>
</dbReference>
<reference evidence="14 15" key="1">
    <citation type="journal article" date="2021" name="G3 (Bethesda)">
        <title>Improved contiguity of the threespine stickleback genome using long-read sequencing.</title>
        <authorList>
            <person name="Nath S."/>
            <person name="Shaw D.E."/>
            <person name="White M.A."/>
        </authorList>
    </citation>
    <scope>NUCLEOTIDE SEQUENCE [LARGE SCALE GENOMIC DNA]</scope>
    <source>
        <strain evidence="14 15">Lake Benthic</strain>
    </source>
</reference>
<dbReference type="PANTHER" id="PTHR11890:SF23">
    <property type="entry name" value="INTERLEUKIN-18 RECEPTOR ACCESSORY PROTEIN"/>
    <property type="match status" value="1"/>
</dbReference>
<keyword evidence="5" id="KW-1133">Transmembrane helix</keyword>
<feature type="signal peptide" evidence="11">
    <location>
        <begin position="1"/>
        <end position="21"/>
    </location>
</feature>
<reference evidence="14" key="2">
    <citation type="submission" date="2025-08" db="UniProtKB">
        <authorList>
            <consortium name="Ensembl"/>
        </authorList>
    </citation>
    <scope>IDENTIFICATION</scope>
</reference>
<dbReference type="Proteomes" id="UP000007635">
    <property type="component" value="Chromosome II"/>
</dbReference>
<feature type="chain" id="PRO_5042914520" description="Interleukin 18 receptor accessory protein" evidence="11">
    <location>
        <begin position="22"/>
        <end position="566"/>
    </location>
</feature>
<keyword evidence="5" id="KW-0472">Membrane</keyword>
<dbReference type="PROSITE" id="PS50835">
    <property type="entry name" value="IG_LIKE"/>
    <property type="match status" value="1"/>
</dbReference>
<evidence type="ECO:0000256" key="6">
    <source>
        <dbReference type="ARBA" id="ARBA00023027"/>
    </source>
</evidence>
<keyword evidence="9" id="KW-0325">Glycoprotein</keyword>
<evidence type="ECO:0000256" key="11">
    <source>
        <dbReference type="SAM" id="SignalP"/>
    </source>
</evidence>
<evidence type="ECO:0000256" key="3">
    <source>
        <dbReference type="ARBA" id="ARBA00022692"/>
    </source>
</evidence>
<keyword evidence="8" id="KW-0675">Receptor</keyword>
<organism evidence="14 15">
    <name type="scientific">Gasterosteus aculeatus aculeatus</name>
    <name type="common">three-spined stickleback</name>
    <dbReference type="NCBI Taxonomy" id="481459"/>
    <lineage>
        <taxon>Eukaryota</taxon>
        <taxon>Metazoa</taxon>
        <taxon>Chordata</taxon>
        <taxon>Craniata</taxon>
        <taxon>Vertebrata</taxon>
        <taxon>Euteleostomi</taxon>
        <taxon>Actinopterygii</taxon>
        <taxon>Neopterygii</taxon>
        <taxon>Teleostei</taxon>
        <taxon>Neoteleostei</taxon>
        <taxon>Acanthomorphata</taxon>
        <taxon>Eupercaria</taxon>
        <taxon>Perciformes</taxon>
        <taxon>Cottioidei</taxon>
        <taxon>Gasterosteales</taxon>
        <taxon>Gasterosteidae</taxon>
        <taxon>Gasterosteus</taxon>
    </lineage>
</organism>
<feature type="domain" description="Ig-like" evidence="13">
    <location>
        <begin position="210"/>
        <end position="316"/>
    </location>
</feature>
<sequence>MQTIRIFFSFIFPIFSEECCGGRPERKTAERDANRHYRAVEGEMFLMPCIESVSSHNNTVCSAAGEGAEGRSFHCGTKFSVEAKHSGKYTCSGSKLSFHLQVVKRSESSLGCFLSEENSVELLIKKGGTVPCPGHTCSNNTDTIWYKDHKAVSEQNRKSCQTWNGALYLCRVFALDTGVYFCDRQILEQGVNWTFRRAVNVTVIHNVSDPPTILYPGGNAIQDVELGLPHTLECRVRFTFETKSSREVLWYMWNYGCKTENMTLLPTEEEFRQFPETSECEVFGRVHIEQVTRQHLNQRYTCIARNIIGNSSATIQLKEKTRVKWSSLVEYPVASLLFVAGLGIVLRVKWLEIQLLCRSYFKHRKQDGDEKEFDVFLSCVWSPSPAEVEGILTNSDEDACLTGVDPLTTREGVCTQRPLEVVLPRVIEEQWGYRLCLLERDVAPGGAFTNDVVLAIQRSRMLICLLSADYLSNSNAVFVLESGIQALLQNSALKLLPIWTGRASASLVQPDSPLPTLVQRALKVLPSLDWTSAQPSTSGFWRSLRKAMPDQRVKLDSLAPNQLILT</sequence>
<name>A0AAQ4QBZ0_GASAC</name>
<evidence type="ECO:0000259" key="12">
    <source>
        <dbReference type="PROSITE" id="PS50104"/>
    </source>
</evidence>